<dbReference type="GO" id="GO:0005739">
    <property type="term" value="C:mitochondrion"/>
    <property type="evidence" value="ECO:0007669"/>
    <property type="project" value="GOC"/>
</dbReference>
<reference evidence="3 4" key="1">
    <citation type="journal article" date="2016" name="Mol. Biol. Evol.">
        <title>Comparative Genomics of Early-Diverging Mushroom-Forming Fungi Provides Insights into the Origins of Lignocellulose Decay Capabilities.</title>
        <authorList>
            <person name="Nagy L.G."/>
            <person name="Riley R."/>
            <person name="Tritt A."/>
            <person name="Adam C."/>
            <person name="Daum C."/>
            <person name="Floudas D."/>
            <person name="Sun H."/>
            <person name="Yadav J.S."/>
            <person name="Pangilinan J."/>
            <person name="Larsson K.H."/>
            <person name="Matsuura K."/>
            <person name="Barry K."/>
            <person name="Labutti K."/>
            <person name="Kuo R."/>
            <person name="Ohm R.A."/>
            <person name="Bhattacharya S.S."/>
            <person name="Shirouzu T."/>
            <person name="Yoshinaga Y."/>
            <person name="Martin F.M."/>
            <person name="Grigoriev I.V."/>
            <person name="Hibbett D.S."/>
        </authorList>
    </citation>
    <scope>NUCLEOTIDE SEQUENCE [LARGE SCALE GENOMIC DNA]</scope>
    <source>
        <strain evidence="3 4">93-53</strain>
    </source>
</reference>
<dbReference type="GeneID" id="63827969"/>
<dbReference type="OrthoDB" id="1009at2759"/>
<dbReference type="PANTHER" id="PTHR11993">
    <property type="entry name" value="NADH-UBIQUINONE OXIDOREDUCTASE 49 KDA SUBUNIT"/>
    <property type="match status" value="1"/>
</dbReference>
<keyword evidence="4" id="KW-1185">Reference proteome</keyword>
<evidence type="ECO:0000259" key="2">
    <source>
        <dbReference type="Pfam" id="PF00346"/>
    </source>
</evidence>
<dbReference type="Proteomes" id="UP000076871">
    <property type="component" value="Unassembled WGS sequence"/>
</dbReference>
<feature type="domain" description="NADH-quinone oxidoreductase subunit D" evidence="2">
    <location>
        <begin position="169"/>
        <end position="356"/>
    </location>
</feature>
<protein>
    <recommendedName>
        <fullName evidence="2">NADH-quinone oxidoreductase subunit D domain-containing protein</fullName>
    </recommendedName>
</protein>
<sequence length="368" mass="42733">MSHHETVATDSTAATSEKRSVKTLFNLHTVEDLHKMPASKILAETGTRRDMQMRHFTGKRPQHPTAHRVLWLIFELNGEEILREDPHASLLHRETEKLIEYKTYMQALLYFDQLDYMSMMTNELCYTLTIEKMLKIEVAECAKWIRTLFREITGMLNHLMVVPAHTMDIEKLMEFYERVSGARLHAAYICPGGVAFHLPHALLEDIFQWVTQFSSQVNEIQEVKERTISIGVVTVKEALDYSFSGVTLRGSGVSWDIRRVASYDKYDEVEFDIPVSKSGDCYDRYLCQVQEMCELLQIIHQHLNKMPTGVYKIADHKLSPPPRLSMKESMNWLIHHFKLFSEGYSIPPGEMLIRTEIFCDRKNARNCV</sequence>
<dbReference type="Gene3D" id="1.10.645.10">
    <property type="entry name" value="Cytochrome-c3 Hydrogenase, chain B"/>
    <property type="match status" value="1"/>
</dbReference>
<dbReference type="SUPFAM" id="SSF56762">
    <property type="entry name" value="HydB/Nqo4-like"/>
    <property type="match status" value="1"/>
</dbReference>
<comment type="similarity">
    <text evidence="1">Belongs to the complex I 49 kDa subunit family.</text>
</comment>
<proteinExistence type="inferred from homology"/>
<dbReference type="GO" id="GO:0048038">
    <property type="term" value="F:quinone binding"/>
    <property type="evidence" value="ECO:0007669"/>
    <property type="project" value="InterPro"/>
</dbReference>
<dbReference type="InterPro" id="IPR001135">
    <property type="entry name" value="NADH_Q_OxRdtase_suD"/>
</dbReference>
<dbReference type="InterPro" id="IPR029014">
    <property type="entry name" value="NiFe-Hase_large"/>
</dbReference>
<evidence type="ECO:0000256" key="1">
    <source>
        <dbReference type="ARBA" id="ARBA00005769"/>
    </source>
</evidence>
<evidence type="ECO:0000313" key="3">
    <source>
        <dbReference type="EMBL" id="KZT02115.1"/>
    </source>
</evidence>
<dbReference type="EMBL" id="KV427655">
    <property type="protein sequence ID" value="KZT02115.1"/>
    <property type="molecule type" value="Genomic_DNA"/>
</dbReference>
<dbReference type="InParanoid" id="A0A165C344"/>
<dbReference type="AlphaFoldDB" id="A0A165C344"/>
<dbReference type="GO" id="GO:0016651">
    <property type="term" value="F:oxidoreductase activity, acting on NAD(P)H"/>
    <property type="evidence" value="ECO:0007669"/>
    <property type="project" value="InterPro"/>
</dbReference>
<dbReference type="RefSeq" id="XP_040759855.1">
    <property type="nucleotide sequence ID" value="XM_040910940.1"/>
</dbReference>
<dbReference type="Pfam" id="PF00346">
    <property type="entry name" value="Complex1_49kDa"/>
    <property type="match status" value="1"/>
</dbReference>
<accession>A0A165C344</accession>
<dbReference type="PANTHER" id="PTHR11993:SF10">
    <property type="entry name" value="NADH DEHYDROGENASE [UBIQUINONE] IRON-SULFUR PROTEIN 2, MITOCHONDRIAL"/>
    <property type="match status" value="1"/>
</dbReference>
<dbReference type="GO" id="GO:0006120">
    <property type="term" value="P:mitochondrial electron transport, NADH to ubiquinone"/>
    <property type="evidence" value="ECO:0007669"/>
    <property type="project" value="TreeGrafter"/>
</dbReference>
<organism evidence="3 4">
    <name type="scientific">Laetiporus sulphureus 93-53</name>
    <dbReference type="NCBI Taxonomy" id="1314785"/>
    <lineage>
        <taxon>Eukaryota</taxon>
        <taxon>Fungi</taxon>
        <taxon>Dikarya</taxon>
        <taxon>Basidiomycota</taxon>
        <taxon>Agaricomycotina</taxon>
        <taxon>Agaricomycetes</taxon>
        <taxon>Polyporales</taxon>
        <taxon>Laetiporus</taxon>
    </lineage>
</organism>
<dbReference type="GO" id="GO:0051287">
    <property type="term" value="F:NAD binding"/>
    <property type="evidence" value="ECO:0007669"/>
    <property type="project" value="InterPro"/>
</dbReference>
<dbReference type="InterPro" id="IPR022885">
    <property type="entry name" value="NDH1_su_D/H"/>
</dbReference>
<gene>
    <name evidence="3" type="ORF">LAESUDRAFT_738869</name>
</gene>
<dbReference type="STRING" id="1314785.A0A165C344"/>
<evidence type="ECO:0000313" key="4">
    <source>
        <dbReference type="Proteomes" id="UP000076871"/>
    </source>
</evidence>
<name>A0A165C344_9APHY</name>